<name>M0IE72_9EURY</name>
<dbReference type="RefSeq" id="WP_008319891.1">
    <property type="nucleotide sequence ID" value="NZ_AOLN01000011.1"/>
</dbReference>
<sequence length="310" mass="33919">MRLRLPDGTVRTGRAIDLSSERLDPNEVVDAVRTDSGRDADCTDSAPDTGLCIECPEPGPGYDRLARIPAPNSPLSRGELLVAVGRSRELATPVDDDLARLEARLLEREPDSDENTATLPAPSASDLREARRRVAAAGDDESRLRERVATLRGRLNAHREADDEEAAAATQSELVEVATELSEVETERVAAKQRLDALERAARRARDGREERLRIRDAIANRRRELRAYLSTELGDEFDATVRELVADARGPNDFVRSATSGTGNLQQTVVNGLAAVRIAELNAPVVLMRQPFTDLETAVQWLGTPVITC</sequence>
<organism evidence="2 3">
    <name type="scientific">Haloferax mucosum ATCC BAA-1512</name>
    <dbReference type="NCBI Taxonomy" id="662479"/>
    <lineage>
        <taxon>Archaea</taxon>
        <taxon>Methanobacteriati</taxon>
        <taxon>Methanobacteriota</taxon>
        <taxon>Stenosarchaea group</taxon>
        <taxon>Halobacteria</taxon>
        <taxon>Halobacteriales</taxon>
        <taxon>Haloferacaceae</taxon>
        <taxon>Haloferax</taxon>
    </lineage>
</organism>
<dbReference type="OrthoDB" id="242664at2157"/>
<reference evidence="2 3" key="1">
    <citation type="journal article" date="2014" name="PLoS Genet.">
        <title>Phylogenetically driven sequencing of extremely halophilic archaea reveals strategies for static and dynamic osmo-response.</title>
        <authorList>
            <person name="Becker E.A."/>
            <person name="Seitzer P.M."/>
            <person name="Tritt A."/>
            <person name="Larsen D."/>
            <person name="Krusor M."/>
            <person name="Yao A.I."/>
            <person name="Wu D."/>
            <person name="Madern D."/>
            <person name="Eisen J.A."/>
            <person name="Darling A.E."/>
            <person name="Facciotti M.T."/>
        </authorList>
    </citation>
    <scope>NUCLEOTIDE SEQUENCE [LARGE SCALE GENOMIC DNA]</scope>
    <source>
        <strain evidence="2 3">ATCC BAA-1512</strain>
    </source>
</reference>
<protein>
    <submittedName>
        <fullName evidence="2">Uncharacterized protein</fullName>
    </submittedName>
</protein>
<proteinExistence type="predicted"/>
<gene>
    <name evidence="2" type="ORF">C440_08312</name>
</gene>
<dbReference type="InterPro" id="IPR057178">
    <property type="entry name" value="DUF7856"/>
</dbReference>
<evidence type="ECO:0000256" key="1">
    <source>
        <dbReference type="SAM" id="MobiDB-lite"/>
    </source>
</evidence>
<evidence type="ECO:0000313" key="3">
    <source>
        <dbReference type="Proteomes" id="UP000011550"/>
    </source>
</evidence>
<dbReference type="EMBL" id="AOLN01000011">
    <property type="protein sequence ID" value="ELZ95065.1"/>
    <property type="molecule type" value="Genomic_DNA"/>
</dbReference>
<comment type="caution">
    <text evidence="2">The sequence shown here is derived from an EMBL/GenBank/DDBJ whole genome shotgun (WGS) entry which is preliminary data.</text>
</comment>
<dbReference type="PATRIC" id="fig|662479.7.peg.1677"/>
<dbReference type="AlphaFoldDB" id="M0IE72"/>
<evidence type="ECO:0000313" key="2">
    <source>
        <dbReference type="EMBL" id="ELZ95065.1"/>
    </source>
</evidence>
<dbReference type="Pfam" id="PF25254">
    <property type="entry name" value="DUF7856"/>
    <property type="match status" value="1"/>
</dbReference>
<feature type="region of interest" description="Disordered" evidence="1">
    <location>
        <begin position="106"/>
        <end position="143"/>
    </location>
</feature>
<dbReference type="Proteomes" id="UP000011550">
    <property type="component" value="Unassembled WGS sequence"/>
</dbReference>
<keyword evidence="3" id="KW-1185">Reference proteome</keyword>
<accession>M0IE72</accession>
<dbReference type="STRING" id="662479.C440_08312"/>